<keyword evidence="4" id="KW-0808">Transferase</keyword>
<keyword evidence="5" id="KW-0479">Metal-binding</keyword>
<dbReference type="UniPathway" id="UPA00109">
    <property type="reaction ID" value="UER00188"/>
</dbReference>
<keyword evidence="9" id="KW-0460">Magnesium</keyword>
<organism evidence="13 14">
    <name type="scientific">Hymenobacter arizonensis</name>
    <name type="common">Siccationidurans arizonensis</name>
    <dbReference type="NCBI Taxonomy" id="1227077"/>
    <lineage>
        <taxon>Bacteria</taxon>
        <taxon>Pseudomonadati</taxon>
        <taxon>Bacteroidota</taxon>
        <taxon>Cytophagia</taxon>
        <taxon>Cytophagales</taxon>
        <taxon>Hymenobacteraceae</taxon>
        <taxon>Hymenobacter</taxon>
    </lineage>
</organism>
<keyword evidence="11 13" id="KW-0670">Pyruvate</keyword>
<dbReference type="NCBIfam" id="NF011314">
    <property type="entry name" value="PRK14725.1"/>
    <property type="match status" value="1"/>
</dbReference>
<dbReference type="Gene3D" id="2.40.33.10">
    <property type="entry name" value="PK beta-barrel domain-like"/>
    <property type="match status" value="2"/>
</dbReference>
<dbReference type="RefSeq" id="WP_092669001.1">
    <property type="nucleotide sequence ID" value="NZ_FOXS01000001.1"/>
</dbReference>
<dbReference type="InterPro" id="IPR015793">
    <property type="entry name" value="Pyrv_Knase_brl"/>
</dbReference>
<feature type="domain" description="Pyruvate kinase barrel" evidence="12">
    <location>
        <begin position="144"/>
        <end position="230"/>
    </location>
</feature>
<dbReference type="InterPro" id="IPR015813">
    <property type="entry name" value="Pyrv/PenolPyrv_kinase-like_dom"/>
</dbReference>
<dbReference type="EC" id="2.7.1.40" evidence="3"/>
<dbReference type="GO" id="GO:0000287">
    <property type="term" value="F:magnesium ion binding"/>
    <property type="evidence" value="ECO:0007669"/>
    <property type="project" value="InterPro"/>
</dbReference>
<dbReference type="GO" id="GO:0030955">
    <property type="term" value="F:potassium ion binding"/>
    <property type="evidence" value="ECO:0007669"/>
    <property type="project" value="InterPro"/>
</dbReference>
<dbReference type="PANTHER" id="PTHR11817">
    <property type="entry name" value="PYRUVATE KINASE"/>
    <property type="match status" value="1"/>
</dbReference>
<evidence type="ECO:0000256" key="2">
    <source>
        <dbReference type="ARBA" id="ARBA00008663"/>
    </source>
</evidence>
<evidence type="ECO:0000256" key="7">
    <source>
        <dbReference type="ARBA" id="ARBA00022777"/>
    </source>
</evidence>
<evidence type="ECO:0000256" key="8">
    <source>
        <dbReference type="ARBA" id="ARBA00022840"/>
    </source>
</evidence>
<evidence type="ECO:0000259" key="12">
    <source>
        <dbReference type="Pfam" id="PF00224"/>
    </source>
</evidence>
<keyword evidence="10" id="KW-0324">Glycolysis</keyword>
<reference evidence="14" key="1">
    <citation type="submission" date="2016-10" db="EMBL/GenBank/DDBJ databases">
        <authorList>
            <person name="Varghese N."/>
            <person name="Submissions S."/>
        </authorList>
    </citation>
    <scope>NUCLEOTIDE SEQUENCE [LARGE SCALE GENOMIC DNA]</scope>
    <source>
        <strain evidence="14">OR362-8,ATCC BAA-1266,JCM 13504</strain>
    </source>
</reference>
<comment type="similarity">
    <text evidence="2">Belongs to the pyruvate kinase family.</text>
</comment>
<accession>A0A1I5U0X0</accession>
<evidence type="ECO:0000256" key="5">
    <source>
        <dbReference type="ARBA" id="ARBA00022723"/>
    </source>
</evidence>
<dbReference type="SUPFAM" id="SSF50800">
    <property type="entry name" value="PK beta-barrel domain-like"/>
    <property type="match status" value="1"/>
</dbReference>
<evidence type="ECO:0000256" key="3">
    <source>
        <dbReference type="ARBA" id="ARBA00012142"/>
    </source>
</evidence>
<proteinExistence type="inferred from homology"/>
<dbReference type="InterPro" id="IPR040442">
    <property type="entry name" value="Pyrv_kinase-like_dom_sf"/>
</dbReference>
<dbReference type="STRING" id="1227077.SAMN04515668_0710"/>
<dbReference type="GO" id="GO:0005524">
    <property type="term" value="F:ATP binding"/>
    <property type="evidence" value="ECO:0007669"/>
    <property type="project" value="UniProtKB-KW"/>
</dbReference>
<evidence type="ECO:0000313" key="13">
    <source>
        <dbReference type="EMBL" id="SFP88952.1"/>
    </source>
</evidence>
<sequence>MPELVLTTPYATQHAPELAGLLTELTALRANMVDLAGQSADQLQAVHPNFERSARNLLHYLALRQHDRRGLQSRLAVLGLSSLGRAEAHALATVDAVLAAVQALANPDEAAPALADELAPDFADGPRLLAEHSDACLGAAPPTRDVRIMVTMPSEAATSYELVRDLLQQGMDCMRINCAHDDEAAWTQMMAHLRQAEQELGKTCRVSMDLAGPKLRTQGLPPGQAVLRVKPTRDPSGQVLAPARLWLTSQEQPQPAPAAAAASLSFPATWLGELTADTRVPFVDARGAQRQLTVRSVSPAGCWAELRQTAYLTPKTTFRGPKTDATVAQLPEKPSFLLLRPGDALRVTARPLADLEAADGSAIIGCTLPEALACVKAGEQIWFDDGKIGGVVEAVEAGTLHVRITQAHAEGEKLRNDKGINLPDTRLDLPALTAKDLQDLAFIAQHADLVALSFVNSPADVALLHQHLARLTDRDLPIVLKIETKRGFDDLPALLLAAMEAGSCGVMIARGDLAVECGFERMAEVQEEMLWLCEAAHVPVIWATQVLESLAQGGRPSRAEITDAAMGDRAECVMLNKGPRMVDAVRILGDIMQRMQAHQHKKSAMLRHLHVARRWSKNGGEQL</sequence>
<dbReference type="Pfam" id="PF00224">
    <property type="entry name" value="PK"/>
    <property type="match status" value="2"/>
</dbReference>
<dbReference type="InterPro" id="IPR011037">
    <property type="entry name" value="Pyrv_Knase-like_insert_dom_sf"/>
</dbReference>
<evidence type="ECO:0000256" key="4">
    <source>
        <dbReference type="ARBA" id="ARBA00022679"/>
    </source>
</evidence>
<evidence type="ECO:0000256" key="6">
    <source>
        <dbReference type="ARBA" id="ARBA00022741"/>
    </source>
</evidence>
<dbReference type="SUPFAM" id="SSF51621">
    <property type="entry name" value="Phosphoenolpyruvate/pyruvate domain"/>
    <property type="match status" value="1"/>
</dbReference>
<dbReference type="AlphaFoldDB" id="A0A1I5U0X0"/>
<dbReference type="GO" id="GO:0016301">
    <property type="term" value="F:kinase activity"/>
    <property type="evidence" value="ECO:0007669"/>
    <property type="project" value="UniProtKB-KW"/>
</dbReference>
<gene>
    <name evidence="13" type="ORF">SAMN04515668_0710</name>
</gene>
<name>A0A1I5U0X0_HYMAR</name>
<feature type="domain" description="Pyruvate kinase barrel" evidence="12">
    <location>
        <begin position="339"/>
        <end position="576"/>
    </location>
</feature>
<keyword evidence="7 13" id="KW-0418">Kinase</keyword>
<keyword evidence="8" id="KW-0067">ATP-binding</keyword>
<dbReference type="EMBL" id="FOXS01000001">
    <property type="protein sequence ID" value="SFP88952.1"/>
    <property type="molecule type" value="Genomic_DNA"/>
</dbReference>
<evidence type="ECO:0000256" key="1">
    <source>
        <dbReference type="ARBA" id="ARBA00004997"/>
    </source>
</evidence>
<dbReference type="Gene3D" id="3.20.20.60">
    <property type="entry name" value="Phosphoenolpyruvate-binding domains"/>
    <property type="match status" value="2"/>
</dbReference>
<dbReference type="GO" id="GO:0004743">
    <property type="term" value="F:pyruvate kinase activity"/>
    <property type="evidence" value="ECO:0007669"/>
    <property type="project" value="UniProtKB-EC"/>
</dbReference>
<evidence type="ECO:0000256" key="9">
    <source>
        <dbReference type="ARBA" id="ARBA00022842"/>
    </source>
</evidence>
<dbReference type="InterPro" id="IPR001697">
    <property type="entry name" value="Pyr_Knase"/>
</dbReference>
<dbReference type="OrthoDB" id="9812123at2"/>
<dbReference type="InterPro" id="IPR015806">
    <property type="entry name" value="Pyrv_Knase_insert_dom_sf"/>
</dbReference>
<evidence type="ECO:0000256" key="11">
    <source>
        <dbReference type="ARBA" id="ARBA00023317"/>
    </source>
</evidence>
<evidence type="ECO:0000313" key="14">
    <source>
        <dbReference type="Proteomes" id="UP000199029"/>
    </source>
</evidence>
<keyword evidence="14" id="KW-1185">Reference proteome</keyword>
<evidence type="ECO:0000256" key="10">
    <source>
        <dbReference type="ARBA" id="ARBA00023152"/>
    </source>
</evidence>
<dbReference type="Proteomes" id="UP000199029">
    <property type="component" value="Unassembled WGS sequence"/>
</dbReference>
<comment type="pathway">
    <text evidence="1">Carbohydrate degradation; glycolysis; pyruvate from D-glyceraldehyde 3-phosphate: step 5/5.</text>
</comment>
<keyword evidence="6" id="KW-0547">Nucleotide-binding</keyword>
<protein>
    <recommendedName>
        <fullName evidence="3">pyruvate kinase</fullName>
        <ecNumber evidence="3">2.7.1.40</ecNumber>
    </recommendedName>
</protein>